<keyword evidence="2" id="KW-1185">Reference proteome</keyword>
<organism evidence="1 2">
    <name type="scientific">Brevibacterium marinum</name>
    <dbReference type="NCBI Taxonomy" id="418643"/>
    <lineage>
        <taxon>Bacteria</taxon>
        <taxon>Bacillati</taxon>
        <taxon>Actinomycetota</taxon>
        <taxon>Actinomycetes</taxon>
        <taxon>Micrococcales</taxon>
        <taxon>Brevibacteriaceae</taxon>
        <taxon>Brevibacterium</taxon>
    </lineage>
</organism>
<accession>A0A846RWC5</accession>
<sequence length="55" mass="5887">MESESSATSHAQLPLQLFSPNTAATSVLIVRQLQGSEALRVHPEIKPLSERTTAG</sequence>
<dbReference type="EMBL" id="JAATJN010000001">
    <property type="protein sequence ID" value="NJC55198.1"/>
    <property type="molecule type" value="Genomic_DNA"/>
</dbReference>
<dbReference type="AlphaFoldDB" id="A0A846RWC5"/>
<dbReference type="RefSeq" id="WP_167949267.1">
    <property type="nucleotide sequence ID" value="NZ_BAAAPQ010000026.1"/>
</dbReference>
<gene>
    <name evidence="1" type="ORF">BKA07_000233</name>
</gene>
<proteinExistence type="predicted"/>
<protein>
    <submittedName>
        <fullName evidence="1">Uncharacterized protein</fullName>
    </submittedName>
</protein>
<name>A0A846RWC5_9MICO</name>
<dbReference type="Proteomes" id="UP000576792">
    <property type="component" value="Unassembled WGS sequence"/>
</dbReference>
<comment type="caution">
    <text evidence="1">The sequence shown here is derived from an EMBL/GenBank/DDBJ whole genome shotgun (WGS) entry which is preliminary data.</text>
</comment>
<evidence type="ECO:0000313" key="2">
    <source>
        <dbReference type="Proteomes" id="UP000576792"/>
    </source>
</evidence>
<evidence type="ECO:0000313" key="1">
    <source>
        <dbReference type="EMBL" id="NJC55198.1"/>
    </source>
</evidence>
<reference evidence="1 2" key="1">
    <citation type="submission" date="2020-03" db="EMBL/GenBank/DDBJ databases">
        <title>Sequencing the genomes of 1000 actinobacteria strains.</title>
        <authorList>
            <person name="Klenk H.-P."/>
        </authorList>
    </citation>
    <scope>NUCLEOTIDE SEQUENCE [LARGE SCALE GENOMIC DNA]</scope>
    <source>
        <strain evidence="1 2">DSM 18964</strain>
    </source>
</reference>